<dbReference type="EMBL" id="PYGA01000020">
    <property type="protein sequence ID" value="PSK91397.1"/>
    <property type="molecule type" value="Genomic_DNA"/>
</dbReference>
<evidence type="ECO:0000313" key="7">
    <source>
        <dbReference type="Proteomes" id="UP000240542"/>
    </source>
</evidence>
<dbReference type="GO" id="GO:0003700">
    <property type="term" value="F:DNA-binding transcription factor activity"/>
    <property type="evidence" value="ECO:0007669"/>
    <property type="project" value="TreeGrafter"/>
</dbReference>
<dbReference type="InterPro" id="IPR050109">
    <property type="entry name" value="HTH-type_TetR-like_transc_reg"/>
</dbReference>
<dbReference type="PANTHER" id="PTHR30055:SF234">
    <property type="entry name" value="HTH-TYPE TRANSCRIPTIONAL REGULATOR BETI"/>
    <property type="match status" value="1"/>
</dbReference>
<keyword evidence="1" id="KW-0805">Transcription regulation</keyword>
<dbReference type="PANTHER" id="PTHR30055">
    <property type="entry name" value="HTH-TYPE TRANSCRIPTIONAL REGULATOR RUTR"/>
    <property type="match status" value="1"/>
</dbReference>
<evidence type="ECO:0000259" key="5">
    <source>
        <dbReference type="PROSITE" id="PS50977"/>
    </source>
</evidence>
<dbReference type="OrthoDB" id="3186364at2"/>
<name>A0A2P8D2F8_9ACTN</name>
<organism evidence="6 7">
    <name type="scientific">Murinocardiopsis flavida</name>
    <dbReference type="NCBI Taxonomy" id="645275"/>
    <lineage>
        <taxon>Bacteria</taxon>
        <taxon>Bacillati</taxon>
        <taxon>Actinomycetota</taxon>
        <taxon>Actinomycetes</taxon>
        <taxon>Streptosporangiales</taxon>
        <taxon>Nocardiopsidaceae</taxon>
        <taxon>Murinocardiopsis</taxon>
    </lineage>
</organism>
<evidence type="ECO:0000313" key="6">
    <source>
        <dbReference type="EMBL" id="PSK91397.1"/>
    </source>
</evidence>
<dbReference type="SUPFAM" id="SSF46689">
    <property type="entry name" value="Homeodomain-like"/>
    <property type="match status" value="1"/>
</dbReference>
<feature type="domain" description="HTH tetR-type" evidence="5">
    <location>
        <begin position="7"/>
        <end position="67"/>
    </location>
</feature>
<evidence type="ECO:0000256" key="1">
    <source>
        <dbReference type="ARBA" id="ARBA00023015"/>
    </source>
</evidence>
<feature type="DNA-binding region" description="H-T-H motif" evidence="4">
    <location>
        <begin position="30"/>
        <end position="49"/>
    </location>
</feature>
<comment type="caution">
    <text evidence="6">The sequence shown here is derived from an EMBL/GenBank/DDBJ whole genome shotgun (WGS) entry which is preliminary data.</text>
</comment>
<dbReference type="GO" id="GO:0000976">
    <property type="term" value="F:transcription cis-regulatory region binding"/>
    <property type="evidence" value="ECO:0007669"/>
    <property type="project" value="TreeGrafter"/>
</dbReference>
<dbReference type="InterPro" id="IPR009057">
    <property type="entry name" value="Homeodomain-like_sf"/>
</dbReference>
<dbReference type="Pfam" id="PF00440">
    <property type="entry name" value="TetR_N"/>
    <property type="match status" value="1"/>
</dbReference>
<gene>
    <name evidence="6" type="ORF">CLV63_120124</name>
</gene>
<protein>
    <submittedName>
        <fullName evidence="6">TetR family transcriptional regulator</fullName>
    </submittedName>
</protein>
<dbReference type="InterPro" id="IPR001647">
    <property type="entry name" value="HTH_TetR"/>
</dbReference>
<keyword evidence="7" id="KW-1185">Reference proteome</keyword>
<keyword evidence="3" id="KW-0804">Transcription</keyword>
<dbReference type="AlphaFoldDB" id="A0A2P8D2F8"/>
<proteinExistence type="predicted"/>
<reference evidence="6 7" key="1">
    <citation type="submission" date="2018-03" db="EMBL/GenBank/DDBJ databases">
        <title>Genomic Encyclopedia of Archaeal and Bacterial Type Strains, Phase II (KMG-II): from individual species to whole genera.</title>
        <authorList>
            <person name="Goeker M."/>
        </authorList>
    </citation>
    <scope>NUCLEOTIDE SEQUENCE [LARGE SCALE GENOMIC DNA]</scope>
    <source>
        <strain evidence="6 7">DSM 45312</strain>
    </source>
</reference>
<evidence type="ECO:0000256" key="3">
    <source>
        <dbReference type="ARBA" id="ARBA00023163"/>
    </source>
</evidence>
<evidence type="ECO:0000256" key="2">
    <source>
        <dbReference type="ARBA" id="ARBA00023125"/>
    </source>
</evidence>
<keyword evidence="2 4" id="KW-0238">DNA-binding</keyword>
<dbReference type="RefSeq" id="WP_106585644.1">
    <property type="nucleotide sequence ID" value="NZ_PYGA01000020.1"/>
</dbReference>
<accession>A0A2P8D2F8</accession>
<evidence type="ECO:0000256" key="4">
    <source>
        <dbReference type="PROSITE-ProRule" id="PRU00335"/>
    </source>
</evidence>
<dbReference type="PRINTS" id="PR00455">
    <property type="entry name" value="HTHTETR"/>
</dbReference>
<dbReference type="Proteomes" id="UP000240542">
    <property type="component" value="Unassembled WGS sequence"/>
</dbReference>
<sequence>MSTQDGASTQDRILATARELFAAHTYRAATMRQIAERLGITKPSLYYHFGSKAEILETLLSEPVRELDTAVSAAAEEPDQDEARRRVLRGCIDVIVRHRDVMRLLFRDASVYGDESVHIVGRLVGTVDRAVEVLAGPDPDWRSRLRAAQAFAAATDPVNQFPDVGMDELRAELFAGASAVLARHDPSRT</sequence>
<dbReference type="PROSITE" id="PS50977">
    <property type="entry name" value="HTH_TETR_2"/>
    <property type="match status" value="1"/>
</dbReference>
<dbReference type="Gene3D" id="1.10.357.10">
    <property type="entry name" value="Tetracycline Repressor, domain 2"/>
    <property type="match status" value="1"/>
</dbReference>